<evidence type="ECO:0000313" key="2">
    <source>
        <dbReference type="Proteomes" id="UP001234297"/>
    </source>
</evidence>
<protein>
    <submittedName>
        <fullName evidence="1">Uncharacterized protein</fullName>
    </submittedName>
</protein>
<accession>A0ACC2L406</accession>
<name>A0ACC2L406_PERAE</name>
<sequence length="150" mass="16559">MDPRLHKAAREGKIELLTSIMEGDSPPDRITFCLTPQKNTALHIAVRFVHQTIMKKMIQLQPSLISQPNSKGETPLHMAASAGHFSLTKLLTPTSEEGTSSRELGSAALRTKNMDGSTAIQEALKTGHKKVALHTHLLLLWIRCWLTKSS</sequence>
<reference evidence="1 2" key="1">
    <citation type="journal article" date="2022" name="Hortic Res">
        <title>A haplotype resolved chromosomal level avocado genome allows analysis of novel avocado genes.</title>
        <authorList>
            <person name="Nath O."/>
            <person name="Fletcher S.J."/>
            <person name="Hayward A."/>
            <person name="Shaw L.M."/>
            <person name="Masouleh A.K."/>
            <person name="Furtado A."/>
            <person name="Henry R.J."/>
            <person name="Mitter N."/>
        </authorList>
    </citation>
    <scope>NUCLEOTIDE SEQUENCE [LARGE SCALE GENOMIC DNA]</scope>
    <source>
        <strain evidence="2">cv. Hass</strain>
    </source>
</reference>
<organism evidence="1 2">
    <name type="scientific">Persea americana</name>
    <name type="common">Avocado</name>
    <dbReference type="NCBI Taxonomy" id="3435"/>
    <lineage>
        <taxon>Eukaryota</taxon>
        <taxon>Viridiplantae</taxon>
        <taxon>Streptophyta</taxon>
        <taxon>Embryophyta</taxon>
        <taxon>Tracheophyta</taxon>
        <taxon>Spermatophyta</taxon>
        <taxon>Magnoliopsida</taxon>
        <taxon>Magnoliidae</taxon>
        <taxon>Laurales</taxon>
        <taxon>Lauraceae</taxon>
        <taxon>Persea</taxon>
    </lineage>
</organism>
<keyword evidence="2" id="KW-1185">Reference proteome</keyword>
<evidence type="ECO:0000313" key="1">
    <source>
        <dbReference type="EMBL" id="KAJ8627906.1"/>
    </source>
</evidence>
<dbReference type="Proteomes" id="UP001234297">
    <property type="component" value="Chromosome 6"/>
</dbReference>
<dbReference type="EMBL" id="CM056814">
    <property type="protein sequence ID" value="KAJ8627906.1"/>
    <property type="molecule type" value="Genomic_DNA"/>
</dbReference>
<gene>
    <name evidence="1" type="ORF">MRB53_021213</name>
</gene>
<comment type="caution">
    <text evidence="1">The sequence shown here is derived from an EMBL/GenBank/DDBJ whole genome shotgun (WGS) entry which is preliminary data.</text>
</comment>
<proteinExistence type="predicted"/>